<gene>
    <name evidence="2" type="ORF">CDAR_452261</name>
</gene>
<protein>
    <submittedName>
        <fullName evidence="2">Uncharacterized protein</fullName>
    </submittedName>
</protein>
<dbReference type="EMBL" id="BPLQ01003193">
    <property type="protein sequence ID" value="GIX98592.1"/>
    <property type="molecule type" value="Genomic_DNA"/>
</dbReference>
<organism evidence="2 3">
    <name type="scientific">Caerostris darwini</name>
    <dbReference type="NCBI Taxonomy" id="1538125"/>
    <lineage>
        <taxon>Eukaryota</taxon>
        <taxon>Metazoa</taxon>
        <taxon>Ecdysozoa</taxon>
        <taxon>Arthropoda</taxon>
        <taxon>Chelicerata</taxon>
        <taxon>Arachnida</taxon>
        <taxon>Araneae</taxon>
        <taxon>Araneomorphae</taxon>
        <taxon>Entelegynae</taxon>
        <taxon>Araneoidea</taxon>
        <taxon>Araneidae</taxon>
        <taxon>Caerostris</taxon>
    </lineage>
</organism>
<proteinExistence type="predicted"/>
<evidence type="ECO:0000313" key="3">
    <source>
        <dbReference type="Proteomes" id="UP001054837"/>
    </source>
</evidence>
<reference evidence="2 3" key="1">
    <citation type="submission" date="2021-06" db="EMBL/GenBank/DDBJ databases">
        <title>Caerostris darwini draft genome.</title>
        <authorList>
            <person name="Kono N."/>
            <person name="Arakawa K."/>
        </authorList>
    </citation>
    <scope>NUCLEOTIDE SEQUENCE [LARGE SCALE GENOMIC DNA]</scope>
</reference>
<comment type="caution">
    <text evidence="2">The sequence shown here is derived from an EMBL/GenBank/DDBJ whole genome shotgun (WGS) entry which is preliminary data.</text>
</comment>
<keyword evidence="3" id="KW-1185">Reference proteome</keyword>
<name>A0AAV4PTR1_9ARAC</name>
<feature type="region of interest" description="Disordered" evidence="1">
    <location>
        <begin position="63"/>
        <end position="94"/>
    </location>
</feature>
<sequence length="94" mass="10503">MRMYSFHDLKATGTLFAKCQKKFLLLAKLNSSCLSKQKGERDLCETKLAVFPLESAQTNIHRTVENSINAEEQKPSSSWAHSSEKATPNASKSK</sequence>
<evidence type="ECO:0000256" key="1">
    <source>
        <dbReference type="SAM" id="MobiDB-lite"/>
    </source>
</evidence>
<dbReference type="Proteomes" id="UP001054837">
    <property type="component" value="Unassembled WGS sequence"/>
</dbReference>
<dbReference type="AlphaFoldDB" id="A0AAV4PTR1"/>
<accession>A0AAV4PTR1</accession>
<evidence type="ECO:0000313" key="2">
    <source>
        <dbReference type="EMBL" id="GIX98592.1"/>
    </source>
</evidence>